<proteinExistence type="predicted"/>
<name>X1SQM7_9ZZZZ</name>
<protein>
    <submittedName>
        <fullName evidence="1">Uncharacterized protein</fullName>
    </submittedName>
</protein>
<organism evidence="1">
    <name type="scientific">marine sediment metagenome</name>
    <dbReference type="NCBI Taxonomy" id="412755"/>
    <lineage>
        <taxon>unclassified sequences</taxon>
        <taxon>metagenomes</taxon>
        <taxon>ecological metagenomes</taxon>
    </lineage>
</organism>
<gene>
    <name evidence="1" type="ORF">S12H4_24783</name>
</gene>
<feature type="non-terminal residue" evidence="1">
    <location>
        <position position="92"/>
    </location>
</feature>
<comment type="caution">
    <text evidence="1">The sequence shown here is derived from an EMBL/GenBank/DDBJ whole genome shotgun (WGS) entry which is preliminary data.</text>
</comment>
<sequence length="92" mass="10384">MMIGNLTGLDKLKKLKEGGKLRFGWKVPRVEEPEAETIRGPVSWMTVGKKKLEIIPPGEVGATEHKYSAMLILGEFDWEAIEPQDKHAKKLK</sequence>
<evidence type="ECO:0000313" key="1">
    <source>
        <dbReference type="EMBL" id="GAI81436.1"/>
    </source>
</evidence>
<reference evidence="1" key="1">
    <citation type="journal article" date="2014" name="Front. Microbiol.">
        <title>High frequency of phylogenetically diverse reductive dehalogenase-homologous genes in deep subseafloor sedimentary metagenomes.</title>
        <authorList>
            <person name="Kawai M."/>
            <person name="Futagami T."/>
            <person name="Toyoda A."/>
            <person name="Takaki Y."/>
            <person name="Nishi S."/>
            <person name="Hori S."/>
            <person name="Arai W."/>
            <person name="Tsubouchi T."/>
            <person name="Morono Y."/>
            <person name="Uchiyama I."/>
            <person name="Ito T."/>
            <person name="Fujiyama A."/>
            <person name="Inagaki F."/>
            <person name="Takami H."/>
        </authorList>
    </citation>
    <scope>NUCLEOTIDE SEQUENCE</scope>
    <source>
        <strain evidence="1">Expedition CK06-06</strain>
    </source>
</reference>
<accession>X1SQM7</accession>
<dbReference type="AlphaFoldDB" id="X1SQM7"/>
<dbReference type="EMBL" id="BARW01013580">
    <property type="protein sequence ID" value="GAI81436.1"/>
    <property type="molecule type" value="Genomic_DNA"/>
</dbReference>